<feature type="transmembrane region" description="Helical" evidence="7">
    <location>
        <begin position="356"/>
        <end position="374"/>
    </location>
</feature>
<evidence type="ECO:0000256" key="1">
    <source>
        <dbReference type="ARBA" id="ARBA00004651"/>
    </source>
</evidence>
<organism evidence="9 10">
    <name type="scientific">Oxynema aestuarii AP17</name>
    <dbReference type="NCBI Taxonomy" id="2064643"/>
    <lineage>
        <taxon>Bacteria</taxon>
        <taxon>Bacillati</taxon>
        <taxon>Cyanobacteriota</taxon>
        <taxon>Cyanophyceae</taxon>
        <taxon>Oscillatoriophycideae</taxon>
        <taxon>Oscillatoriales</taxon>
        <taxon>Oscillatoriaceae</taxon>
        <taxon>Oxynema</taxon>
        <taxon>Oxynema aestuarii</taxon>
    </lineage>
</organism>
<dbReference type="KEGG" id="oxy:HCG48_08965"/>
<gene>
    <name evidence="9" type="ORF">HCG48_08965</name>
</gene>
<evidence type="ECO:0000256" key="4">
    <source>
        <dbReference type="ARBA" id="ARBA00022692"/>
    </source>
</evidence>
<comment type="subcellular location">
    <subcellularLocation>
        <location evidence="1">Cell membrane</location>
        <topology evidence="1">Multi-pass membrane protein</topology>
    </subcellularLocation>
</comment>
<evidence type="ECO:0000256" key="2">
    <source>
        <dbReference type="ARBA" id="ARBA00022448"/>
    </source>
</evidence>
<dbReference type="InterPro" id="IPR003838">
    <property type="entry name" value="ABC3_permease_C"/>
</dbReference>
<dbReference type="PANTHER" id="PTHR43738">
    <property type="entry name" value="ABC TRANSPORTER, MEMBRANE PROTEIN"/>
    <property type="match status" value="1"/>
</dbReference>
<evidence type="ECO:0000256" key="6">
    <source>
        <dbReference type="ARBA" id="ARBA00023136"/>
    </source>
</evidence>
<dbReference type="AlphaFoldDB" id="A0A6H1TY52"/>
<keyword evidence="2" id="KW-0813">Transport</keyword>
<dbReference type="InterPro" id="IPR005891">
    <property type="entry name" value="DevC"/>
</dbReference>
<dbReference type="PIRSF" id="PIRSF031773">
    <property type="entry name" value="DevC"/>
    <property type="match status" value="1"/>
</dbReference>
<dbReference type="InterPro" id="IPR051125">
    <property type="entry name" value="ABC-4/HrtB_transporter"/>
</dbReference>
<evidence type="ECO:0000259" key="8">
    <source>
        <dbReference type="Pfam" id="PF02687"/>
    </source>
</evidence>
<evidence type="ECO:0000256" key="5">
    <source>
        <dbReference type="ARBA" id="ARBA00022989"/>
    </source>
</evidence>
<dbReference type="Proteomes" id="UP000500857">
    <property type="component" value="Chromosome"/>
</dbReference>
<dbReference type="NCBIfam" id="TIGR01185">
    <property type="entry name" value="devC"/>
    <property type="match status" value="1"/>
</dbReference>
<evidence type="ECO:0000313" key="10">
    <source>
        <dbReference type="Proteomes" id="UP000500857"/>
    </source>
</evidence>
<dbReference type="EMBL" id="CP051167">
    <property type="protein sequence ID" value="QIZ70693.1"/>
    <property type="molecule type" value="Genomic_DNA"/>
</dbReference>
<name>A0A6H1TY52_9CYAN</name>
<proteinExistence type="predicted"/>
<keyword evidence="3" id="KW-1003">Cell membrane</keyword>
<keyword evidence="10" id="KW-1185">Reference proteome</keyword>
<dbReference type="GO" id="GO:0005886">
    <property type="term" value="C:plasma membrane"/>
    <property type="evidence" value="ECO:0007669"/>
    <property type="project" value="UniProtKB-SubCell"/>
</dbReference>
<accession>A0A6H1TY52</accession>
<sequence>MFRHKIPLAWCQLTREKSRLFVALAGISFANTLMFMQLGFRDALFDSSTRMHQNLNSDLVLIDPKSEALIAMQSFSWRRLYQVLAFEEVESIEPLYLGLINWKNPVQKNDRSILVMGFNPNKAALTMPEVNQHLDKIKLQDVVLFDRDSRPEFGPIPDLLAEKGSVETEVGMRRIQVRGLFSMGASFAADGNIITSDLNFIRLFEERDYGQIDVGLIQLKPGADPEKVRQKIDDYLPEDVRVLTHQGFIKFEQDYWATSTAIGFIFGLGVAMGFIVGIVIVYQILYTDVSDHLAEYATLKAMGYRDLYFLSVVFQEALILAILGYFPGFSLCSFFLYSLTQNATQLPVYMTVSRALFVFCLTLIMCAISGAIAVRKLRAADPADIF</sequence>
<evidence type="ECO:0000313" key="9">
    <source>
        <dbReference type="EMBL" id="QIZ70693.1"/>
    </source>
</evidence>
<dbReference type="PANTHER" id="PTHR43738:SF1">
    <property type="entry name" value="HEMIN TRANSPORT SYSTEM PERMEASE PROTEIN HRTB-RELATED"/>
    <property type="match status" value="1"/>
</dbReference>
<dbReference type="Pfam" id="PF02687">
    <property type="entry name" value="FtsX"/>
    <property type="match status" value="1"/>
</dbReference>
<reference evidence="9 10" key="1">
    <citation type="submission" date="2020-04" db="EMBL/GenBank/DDBJ databases">
        <authorList>
            <person name="Basu S."/>
            <person name="Maruthanayagam V."/>
            <person name="Chakraborty S."/>
            <person name="Pramanik A."/>
            <person name="Mukherjee J."/>
            <person name="Brink B."/>
        </authorList>
    </citation>
    <scope>NUCLEOTIDE SEQUENCE [LARGE SCALE GENOMIC DNA]</scope>
    <source>
        <strain evidence="9 10">AP17</strain>
    </source>
</reference>
<feature type="domain" description="ABC3 transporter permease C-terminal" evidence="8">
    <location>
        <begin position="270"/>
        <end position="381"/>
    </location>
</feature>
<evidence type="ECO:0000256" key="3">
    <source>
        <dbReference type="ARBA" id="ARBA00022475"/>
    </source>
</evidence>
<feature type="transmembrane region" description="Helical" evidence="7">
    <location>
        <begin position="261"/>
        <end position="286"/>
    </location>
</feature>
<keyword evidence="5 7" id="KW-1133">Transmembrane helix</keyword>
<keyword evidence="6 7" id="KW-0472">Membrane</keyword>
<protein>
    <submittedName>
        <fullName evidence="9">FtsX-like permease family protein</fullName>
    </submittedName>
</protein>
<keyword evidence="4 7" id="KW-0812">Transmembrane</keyword>
<dbReference type="RefSeq" id="WP_168568848.1">
    <property type="nucleotide sequence ID" value="NZ_CP051167.1"/>
</dbReference>
<evidence type="ECO:0000256" key="7">
    <source>
        <dbReference type="SAM" id="Phobius"/>
    </source>
</evidence>
<feature type="transmembrane region" description="Helical" evidence="7">
    <location>
        <begin position="307"/>
        <end position="336"/>
    </location>
</feature>
<feature type="transmembrane region" description="Helical" evidence="7">
    <location>
        <begin position="20"/>
        <end position="40"/>
    </location>
</feature>